<dbReference type="Proteomes" id="UP000233556">
    <property type="component" value="Unassembled WGS sequence"/>
</dbReference>
<dbReference type="GO" id="GO:0007508">
    <property type="term" value="P:larval heart development"/>
    <property type="evidence" value="ECO:0007669"/>
    <property type="project" value="TreeGrafter"/>
</dbReference>
<reference evidence="3" key="1">
    <citation type="submission" date="2017-11" db="EMBL/GenBank/DDBJ databases">
        <authorList>
            <person name="Lima N.C."/>
            <person name="Parody-Merino A.M."/>
            <person name="Battley P.F."/>
            <person name="Fidler A.E."/>
            <person name="Prosdocimi F."/>
        </authorList>
    </citation>
    <scope>NUCLEOTIDE SEQUENCE [LARGE SCALE GENOMIC DNA]</scope>
</reference>
<dbReference type="GO" id="GO:0031012">
    <property type="term" value="C:extracellular matrix"/>
    <property type="evidence" value="ECO:0007669"/>
    <property type="project" value="TreeGrafter"/>
</dbReference>
<dbReference type="InterPro" id="IPR036691">
    <property type="entry name" value="Endo/exonu/phosph_ase_sf"/>
</dbReference>
<name>A0A2I0TGP0_LIMLA</name>
<dbReference type="Gene3D" id="3.60.10.10">
    <property type="entry name" value="Endonuclease/exonuclease/phosphatase"/>
    <property type="match status" value="1"/>
</dbReference>
<evidence type="ECO:0000313" key="3">
    <source>
        <dbReference type="Proteomes" id="UP000233556"/>
    </source>
</evidence>
<gene>
    <name evidence="2" type="ORF">llap_16735</name>
</gene>
<keyword evidence="3" id="KW-1185">Reference proteome</keyword>
<evidence type="ECO:0000256" key="1">
    <source>
        <dbReference type="SAM" id="MobiDB-lite"/>
    </source>
</evidence>
<evidence type="ECO:0000313" key="2">
    <source>
        <dbReference type="EMBL" id="PKU32961.1"/>
    </source>
</evidence>
<feature type="compositionally biased region" description="Basic and acidic residues" evidence="1">
    <location>
        <begin position="7"/>
        <end position="22"/>
    </location>
</feature>
<organism evidence="2 3">
    <name type="scientific">Limosa lapponica baueri</name>
    <dbReference type="NCBI Taxonomy" id="1758121"/>
    <lineage>
        <taxon>Eukaryota</taxon>
        <taxon>Metazoa</taxon>
        <taxon>Chordata</taxon>
        <taxon>Craniata</taxon>
        <taxon>Vertebrata</taxon>
        <taxon>Euteleostomi</taxon>
        <taxon>Archelosauria</taxon>
        <taxon>Archosauria</taxon>
        <taxon>Dinosauria</taxon>
        <taxon>Saurischia</taxon>
        <taxon>Theropoda</taxon>
        <taxon>Coelurosauria</taxon>
        <taxon>Aves</taxon>
        <taxon>Neognathae</taxon>
        <taxon>Neoaves</taxon>
        <taxon>Charadriiformes</taxon>
        <taxon>Scolopacidae</taxon>
        <taxon>Limosa</taxon>
    </lineage>
</organism>
<dbReference type="PANTHER" id="PTHR33395">
    <property type="entry name" value="TRANSCRIPTASE, PUTATIVE-RELATED-RELATED"/>
    <property type="match status" value="1"/>
</dbReference>
<protein>
    <submittedName>
        <fullName evidence="2">Mitochondrial fission process protein 1</fullName>
    </submittedName>
</protein>
<feature type="region of interest" description="Disordered" evidence="1">
    <location>
        <begin position="1"/>
        <end position="36"/>
    </location>
</feature>
<reference evidence="3" key="2">
    <citation type="submission" date="2017-12" db="EMBL/GenBank/DDBJ databases">
        <title>Genome sequence of the Bar-tailed Godwit (Limosa lapponica baueri).</title>
        <authorList>
            <person name="Lima N.C.B."/>
            <person name="Parody-Merino A.M."/>
            <person name="Battley P.F."/>
            <person name="Fidler A.E."/>
            <person name="Prosdocimi F."/>
        </authorList>
    </citation>
    <scope>NUCLEOTIDE SEQUENCE [LARGE SCALE GENOMIC DNA]</scope>
</reference>
<dbReference type="GO" id="GO:0061343">
    <property type="term" value="P:cell adhesion involved in heart morphogenesis"/>
    <property type="evidence" value="ECO:0007669"/>
    <property type="project" value="TreeGrafter"/>
</dbReference>
<dbReference type="PANTHER" id="PTHR33395:SF22">
    <property type="entry name" value="REVERSE TRANSCRIPTASE DOMAIN-CONTAINING PROTEIN"/>
    <property type="match status" value="1"/>
</dbReference>
<dbReference type="EMBL" id="KZ510636">
    <property type="protein sequence ID" value="PKU32961.1"/>
    <property type="molecule type" value="Genomic_DNA"/>
</dbReference>
<sequence>MFSILPVREESPRERRRIEQHGKQTGGAGSHCPDGKPDDLLAITETWWDESHDWNAVIDDYKLFRRNRQGRRGGGVAVDAKTSTDCTELSLKNSNVQVKSLWVKIRNQAKKGNFVVGVYYRPPNQEEEVDEEFFLELLTGPDPDRGFNYLDICWKSGTANCKQPDQRRGTAH</sequence>
<dbReference type="OrthoDB" id="8958578at2759"/>
<proteinExistence type="predicted"/>
<dbReference type="SUPFAM" id="SSF56219">
    <property type="entry name" value="DNase I-like"/>
    <property type="match status" value="1"/>
</dbReference>
<dbReference type="AlphaFoldDB" id="A0A2I0TGP0"/>
<accession>A0A2I0TGP0</accession>